<dbReference type="InterPro" id="IPR000895">
    <property type="entry name" value="Transthyretin/HIU_hydrolase"/>
</dbReference>
<comment type="catalytic activity">
    <reaction evidence="1 10">
        <text>5-hydroxyisourate + H2O = 5-hydroxy-2-oxo-4-ureido-2,5-dihydro-1H-imidazole-5-carboxylate + H(+)</text>
        <dbReference type="Rhea" id="RHEA:23736"/>
        <dbReference type="ChEBI" id="CHEBI:15377"/>
        <dbReference type="ChEBI" id="CHEBI:15378"/>
        <dbReference type="ChEBI" id="CHEBI:18072"/>
        <dbReference type="ChEBI" id="CHEBI:58639"/>
        <dbReference type="EC" id="3.5.2.17"/>
    </reaction>
</comment>
<feature type="binding site" evidence="9">
    <location>
        <position position="108"/>
    </location>
    <ligand>
        <name>substrate</name>
    </ligand>
</feature>
<name>A0A379YZN1_9GAMM</name>
<comment type="subunit">
    <text evidence="4 10">Homotetramer.</text>
</comment>
<evidence type="ECO:0000256" key="2">
    <source>
        <dbReference type="ARBA" id="ARBA00002704"/>
    </source>
</evidence>
<proteinExistence type="inferred from homology"/>
<evidence type="ECO:0000256" key="5">
    <source>
        <dbReference type="ARBA" id="ARBA00012609"/>
    </source>
</evidence>
<dbReference type="GO" id="GO:0006144">
    <property type="term" value="P:purine nucleobase metabolic process"/>
    <property type="evidence" value="ECO:0007669"/>
    <property type="project" value="UniProtKB-KW"/>
</dbReference>
<evidence type="ECO:0000256" key="1">
    <source>
        <dbReference type="ARBA" id="ARBA00001043"/>
    </source>
</evidence>
<evidence type="ECO:0000256" key="8">
    <source>
        <dbReference type="ARBA" id="ARBA00022801"/>
    </source>
</evidence>
<evidence type="ECO:0000256" key="7">
    <source>
        <dbReference type="ARBA" id="ARBA00022631"/>
    </source>
</evidence>
<evidence type="ECO:0000259" key="11">
    <source>
        <dbReference type="Pfam" id="PF00576"/>
    </source>
</evidence>
<dbReference type="PANTHER" id="PTHR10395">
    <property type="entry name" value="URICASE AND TRANSTHYRETIN-RELATED"/>
    <property type="match status" value="1"/>
</dbReference>
<dbReference type="InterPro" id="IPR023418">
    <property type="entry name" value="Thyroxine_BS"/>
</dbReference>
<feature type="domain" description="Transthyretin/hydroxyisourate hydrolase" evidence="11">
    <location>
        <begin position="4"/>
        <end position="110"/>
    </location>
</feature>
<evidence type="ECO:0000256" key="6">
    <source>
        <dbReference type="ARBA" id="ARBA00017539"/>
    </source>
</evidence>
<dbReference type="EC" id="3.5.2.17" evidence="5 10"/>
<dbReference type="Proteomes" id="UP000255529">
    <property type="component" value="Unassembled WGS sequence"/>
</dbReference>
<dbReference type="CDD" id="cd05822">
    <property type="entry name" value="TLP_HIUase"/>
    <property type="match status" value="1"/>
</dbReference>
<dbReference type="InterPro" id="IPR023416">
    <property type="entry name" value="Transthyretin/HIU_hydrolase_d"/>
</dbReference>
<evidence type="ECO:0000256" key="4">
    <source>
        <dbReference type="ARBA" id="ARBA00011881"/>
    </source>
</evidence>
<comment type="similarity">
    <text evidence="3 10">Belongs to the transthyretin family. 5-hydroxyisourate hydrolase subfamily.</text>
</comment>
<dbReference type="RefSeq" id="WP_115183211.1">
    <property type="nucleotide sequence ID" value="NZ_CAMKUF010000002.1"/>
</dbReference>
<reference evidence="12 13" key="1">
    <citation type="submission" date="2018-06" db="EMBL/GenBank/DDBJ databases">
        <authorList>
            <consortium name="Pathogen Informatics"/>
            <person name="Doyle S."/>
        </authorList>
    </citation>
    <scope>NUCLEOTIDE SEQUENCE [LARGE SCALE GENOMIC DNA]</scope>
    <source>
        <strain evidence="12 13">NCTC11544</strain>
    </source>
</reference>
<dbReference type="SUPFAM" id="SSF49472">
    <property type="entry name" value="Transthyretin (synonym: prealbumin)"/>
    <property type="match status" value="1"/>
</dbReference>
<dbReference type="GO" id="GO:0033971">
    <property type="term" value="F:hydroxyisourate hydrolase activity"/>
    <property type="evidence" value="ECO:0007669"/>
    <property type="project" value="UniProtKB-EC"/>
</dbReference>
<dbReference type="AlphaFoldDB" id="A0A379YZN1"/>
<dbReference type="PRINTS" id="PR00189">
    <property type="entry name" value="TRNSTHYRETIN"/>
</dbReference>
<sequence length="111" mass="12429">MSNISTHILDTSLGKPAAGVRVWLEHEQDGLWRTLAESQTDADGRARDLTSDSLLAGHYRLSADLGAYFTRDLRETLYATAIIDFVIRDAAQHYHLPLLISPYSYSTYRGS</sequence>
<dbReference type="Gene3D" id="2.60.40.180">
    <property type="entry name" value="Transthyretin/hydroxyisourate hydrolase domain"/>
    <property type="match status" value="1"/>
</dbReference>
<comment type="function">
    <text evidence="2">Catalyzes the hydrolysis of 5-hydroxyisourate (HIU) to 2-oxo-4-hydroxy-4-carboxy-5-ureidoimidazoline (OHCU).</text>
</comment>
<evidence type="ECO:0000256" key="10">
    <source>
        <dbReference type="RuleBase" id="RU361270"/>
    </source>
</evidence>
<dbReference type="PROSITE" id="PS00768">
    <property type="entry name" value="TRANSTHYRETIN_1"/>
    <property type="match status" value="1"/>
</dbReference>
<evidence type="ECO:0000313" key="12">
    <source>
        <dbReference type="EMBL" id="SUI52882.1"/>
    </source>
</evidence>
<evidence type="ECO:0000313" key="13">
    <source>
        <dbReference type="Proteomes" id="UP000255529"/>
    </source>
</evidence>
<dbReference type="InterPro" id="IPR036817">
    <property type="entry name" value="Transthyretin/HIU_hydrolase_sf"/>
</dbReference>
<feature type="binding site" evidence="9">
    <location>
        <position position="45"/>
    </location>
    <ligand>
        <name>substrate</name>
    </ligand>
</feature>
<dbReference type="Pfam" id="PF00576">
    <property type="entry name" value="Transthyretin"/>
    <property type="match status" value="1"/>
</dbReference>
<protein>
    <recommendedName>
        <fullName evidence="6 10">5-hydroxyisourate hydrolase</fullName>
        <shortName evidence="10">HIU hydrolase</shortName>
        <shortName evidence="10">HIUHase</shortName>
        <ecNumber evidence="5 10">3.5.2.17</ecNumber>
    </recommendedName>
</protein>
<dbReference type="EMBL" id="UGYN01000002">
    <property type="protein sequence ID" value="SUI52882.1"/>
    <property type="molecule type" value="Genomic_DNA"/>
</dbReference>
<accession>A0A379YZN1</accession>
<dbReference type="NCBIfam" id="TIGR02962">
    <property type="entry name" value="hdxy_isourate"/>
    <property type="match status" value="1"/>
</dbReference>
<dbReference type="PANTHER" id="PTHR10395:SF7">
    <property type="entry name" value="5-HYDROXYISOURATE HYDROLASE"/>
    <property type="match status" value="1"/>
</dbReference>
<keyword evidence="8 10" id="KW-0378">Hydrolase</keyword>
<dbReference type="InterPro" id="IPR014306">
    <property type="entry name" value="Hydroxyisourate_hydrolase"/>
</dbReference>
<gene>
    <name evidence="12" type="primary">hiuH</name>
    <name evidence="12" type="ORF">NCTC11544_01379</name>
</gene>
<feature type="binding site" evidence="9">
    <location>
        <position position="7"/>
    </location>
    <ligand>
        <name>substrate</name>
    </ligand>
</feature>
<evidence type="ECO:0000256" key="9">
    <source>
        <dbReference type="PIRSR" id="PIRSR600895-51"/>
    </source>
</evidence>
<evidence type="ECO:0000256" key="3">
    <source>
        <dbReference type="ARBA" id="ARBA00009850"/>
    </source>
</evidence>
<keyword evidence="7 10" id="KW-0659">Purine metabolism</keyword>
<organism evidence="12 13">
    <name type="scientific">Serratia quinivorans</name>
    <dbReference type="NCBI Taxonomy" id="137545"/>
    <lineage>
        <taxon>Bacteria</taxon>
        <taxon>Pseudomonadati</taxon>
        <taxon>Pseudomonadota</taxon>
        <taxon>Gammaproteobacteria</taxon>
        <taxon>Enterobacterales</taxon>
        <taxon>Yersiniaceae</taxon>
        <taxon>Serratia</taxon>
    </lineage>
</organism>